<evidence type="ECO:0000256" key="2">
    <source>
        <dbReference type="ARBA" id="ARBA00022692"/>
    </source>
</evidence>
<dbReference type="PRINTS" id="PR02001">
    <property type="entry name" value="GCR1CAMPR"/>
</dbReference>
<protein>
    <recommendedName>
        <fullName evidence="11">G-protein coupled receptors family 1 profile domain-containing protein</fullName>
    </recommendedName>
</protein>
<dbReference type="PANTHER" id="PTHR23112:SF0">
    <property type="entry name" value="TRANSMEMBRANE PROTEIN 116"/>
    <property type="match status" value="1"/>
</dbReference>
<dbReference type="Pfam" id="PF11710">
    <property type="entry name" value="Git3"/>
    <property type="match status" value="1"/>
</dbReference>
<feature type="transmembrane region" description="Helical" evidence="6">
    <location>
        <begin position="185"/>
        <end position="205"/>
    </location>
</feature>
<proteinExistence type="predicted"/>
<keyword evidence="4 6" id="KW-0472">Membrane</keyword>
<feature type="region of interest" description="Disordered" evidence="5">
    <location>
        <begin position="220"/>
        <end position="240"/>
    </location>
</feature>
<dbReference type="Pfam" id="PF11970">
    <property type="entry name" value="GPR_Gpa2_C"/>
    <property type="match status" value="1"/>
</dbReference>
<dbReference type="InterPro" id="IPR017452">
    <property type="entry name" value="GPCR_Rhodpsn_7TM"/>
</dbReference>
<evidence type="ECO:0000259" key="7">
    <source>
        <dbReference type="PROSITE" id="PS50261"/>
    </source>
</evidence>
<evidence type="ECO:0000256" key="5">
    <source>
        <dbReference type="SAM" id="MobiDB-lite"/>
    </source>
</evidence>
<evidence type="ECO:0000256" key="6">
    <source>
        <dbReference type="SAM" id="Phobius"/>
    </source>
</evidence>
<feature type="transmembrane region" description="Helical" evidence="6">
    <location>
        <begin position="28"/>
        <end position="52"/>
    </location>
</feature>
<feature type="domain" description="G-protein coupled receptors family 2 profile 2" evidence="7">
    <location>
        <begin position="29"/>
        <end position="325"/>
    </location>
</feature>
<feature type="domain" description="G-protein coupled receptors family 1 profile" evidence="8">
    <location>
        <begin position="43"/>
        <end position="321"/>
    </location>
</feature>
<dbReference type="InterPro" id="IPR022596">
    <property type="entry name" value="GPR1/2/3_C"/>
</dbReference>
<evidence type="ECO:0000256" key="1">
    <source>
        <dbReference type="ARBA" id="ARBA00004141"/>
    </source>
</evidence>
<dbReference type="GO" id="GO:0004930">
    <property type="term" value="F:G protein-coupled receptor activity"/>
    <property type="evidence" value="ECO:0007669"/>
    <property type="project" value="TreeGrafter"/>
</dbReference>
<evidence type="ECO:0008006" key="11">
    <source>
        <dbReference type="Google" id="ProtNLM"/>
    </source>
</evidence>
<dbReference type="InterPro" id="IPR023041">
    <property type="entry name" value="Glucose_rcpt_Git3-like_N"/>
</dbReference>
<reference evidence="10" key="3">
    <citation type="submission" date="2025-08" db="UniProtKB">
        <authorList>
            <consortium name="RefSeq"/>
        </authorList>
    </citation>
    <scope>IDENTIFICATION</scope>
    <source>
        <strain evidence="10">NI907</strain>
    </source>
</reference>
<dbReference type="InterPro" id="IPR017981">
    <property type="entry name" value="GPCR_2-like_7TM"/>
</dbReference>
<dbReference type="GeneID" id="41963919"/>
<evidence type="ECO:0000313" key="10">
    <source>
        <dbReference type="RefSeq" id="XP_030979100.1"/>
    </source>
</evidence>
<reference evidence="9 10" key="1">
    <citation type="journal article" date="2019" name="Mol. Biol. Evol.">
        <title>Blast fungal genomes show frequent chromosomal changes, gene gains and losses, and effector gene turnover.</title>
        <authorList>
            <person name="Gomez Luciano L.B."/>
            <person name="Jason Tsai I."/>
            <person name="Chuma I."/>
            <person name="Tosa Y."/>
            <person name="Chen Y.H."/>
            <person name="Li J.Y."/>
            <person name="Li M.Y."/>
            <person name="Jade Lu M.Y."/>
            <person name="Nakayashiki H."/>
            <person name="Li W.H."/>
        </authorList>
    </citation>
    <scope>NUCLEOTIDE SEQUENCE [LARGE SCALE GENOMIC DNA]</scope>
    <source>
        <strain evidence="9 10">NI907</strain>
    </source>
</reference>
<dbReference type="Proteomes" id="UP000515153">
    <property type="component" value="Chromosome V"/>
</dbReference>
<dbReference type="GO" id="GO:0007166">
    <property type="term" value="P:cell surface receptor signaling pathway"/>
    <property type="evidence" value="ECO:0007669"/>
    <property type="project" value="InterPro"/>
</dbReference>
<keyword evidence="9" id="KW-1185">Reference proteome</keyword>
<dbReference type="GO" id="GO:0005886">
    <property type="term" value="C:plasma membrane"/>
    <property type="evidence" value="ECO:0007669"/>
    <property type="project" value="TreeGrafter"/>
</dbReference>
<feature type="compositionally biased region" description="Polar residues" evidence="5">
    <location>
        <begin position="361"/>
        <end position="374"/>
    </location>
</feature>
<organism evidence="9 10">
    <name type="scientific">Pyricularia grisea</name>
    <name type="common">Crabgrass-specific blast fungus</name>
    <name type="synonym">Magnaporthe grisea</name>
    <dbReference type="NCBI Taxonomy" id="148305"/>
    <lineage>
        <taxon>Eukaryota</taxon>
        <taxon>Fungi</taxon>
        <taxon>Dikarya</taxon>
        <taxon>Ascomycota</taxon>
        <taxon>Pezizomycotina</taxon>
        <taxon>Sordariomycetes</taxon>
        <taxon>Sordariomycetidae</taxon>
        <taxon>Magnaporthales</taxon>
        <taxon>Pyriculariaceae</taxon>
        <taxon>Pyricularia</taxon>
    </lineage>
</organism>
<evidence type="ECO:0000259" key="8">
    <source>
        <dbReference type="PROSITE" id="PS50262"/>
    </source>
</evidence>
<dbReference type="PANTHER" id="PTHR23112">
    <property type="entry name" value="G PROTEIN-COUPLED RECEPTOR 157-RELATED"/>
    <property type="match status" value="1"/>
</dbReference>
<feature type="compositionally biased region" description="Polar residues" evidence="5">
    <location>
        <begin position="424"/>
        <end position="440"/>
    </location>
</feature>
<reference evidence="10" key="2">
    <citation type="submission" date="2019-10" db="EMBL/GenBank/DDBJ databases">
        <authorList>
            <consortium name="NCBI Genome Project"/>
        </authorList>
    </citation>
    <scope>NUCLEOTIDE SEQUENCE</scope>
    <source>
        <strain evidence="10">NI907</strain>
    </source>
</reference>
<keyword evidence="3 6" id="KW-1133">Transmembrane helix</keyword>
<dbReference type="GO" id="GO:0007189">
    <property type="term" value="P:adenylate cyclase-activating G protein-coupled receptor signaling pathway"/>
    <property type="evidence" value="ECO:0007669"/>
    <property type="project" value="TreeGrafter"/>
</dbReference>
<dbReference type="KEGG" id="pgri:PgNI_09021"/>
<feature type="region of interest" description="Disordered" evidence="5">
    <location>
        <begin position="346"/>
        <end position="374"/>
    </location>
</feature>
<feature type="transmembrane region" description="Helical" evidence="6">
    <location>
        <begin position="117"/>
        <end position="133"/>
    </location>
</feature>
<gene>
    <name evidence="10" type="ORF">PgNI_09021</name>
</gene>
<keyword evidence="2 6" id="KW-0812">Transmembrane</keyword>
<accession>A0A6P8AW36</accession>
<dbReference type="RefSeq" id="XP_030979100.1">
    <property type="nucleotide sequence ID" value="XM_031129011.1"/>
</dbReference>
<evidence type="ECO:0000256" key="3">
    <source>
        <dbReference type="ARBA" id="ARBA00022989"/>
    </source>
</evidence>
<feature type="transmembrane region" description="Helical" evidence="6">
    <location>
        <begin position="145"/>
        <end position="165"/>
    </location>
</feature>
<evidence type="ECO:0000256" key="4">
    <source>
        <dbReference type="ARBA" id="ARBA00023136"/>
    </source>
</evidence>
<dbReference type="SUPFAM" id="SSF81321">
    <property type="entry name" value="Family A G protein-coupled receptor-like"/>
    <property type="match status" value="1"/>
</dbReference>
<name>A0A6P8AW36_PYRGI</name>
<sequence>MDTLDHAIARRHIPYGMTAPQNDEEQRILSTAIAIATSLSILGAGGIILSFATFRDLRLFRHRLILGLAISDFLRAVVILVPAALDLANQPLTAVSNYSACVCDGFMVQLFVTQSDYWILMIAIYTFIIVTGQNQTAAWIDNHQIIVLAIPWAISVTSASVSLTISSYNDIGSWCWIHEENIRLWYNFVPRWTIIIAMLVMYARISVVLRKAQRGFGTAASRRTTAGRPNSGEPKQDSLDSFEPLSLAEEGGRCSVTENSNRLRKLARHMALYPIIYIILWILPTIVVLYHVSTNTPAPFPLQTVDKSFIVIQGFVNAITYGVSESSVACWRTLLFSQDVEEIAKQDESHFSGSPGGMTAEQRNSHTSISPSLSMALSPERLSGSIYEELENDADNHHGGVYEDETRSLGLDDLGNTLDHPAEDTSTPRTINTHVQPRVD</sequence>
<dbReference type="PROSITE" id="PS50262">
    <property type="entry name" value="G_PROTEIN_RECEP_F1_2"/>
    <property type="match status" value="1"/>
</dbReference>
<dbReference type="InterPro" id="IPR022343">
    <property type="entry name" value="GCR1-cAMP_receptor"/>
</dbReference>
<feature type="transmembrane region" description="Helical" evidence="6">
    <location>
        <begin position="271"/>
        <end position="292"/>
    </location>
</feature>
<comment type="subcellular location">
    <subcellularLocation>
        <location evidence="1">Membrane</location>
        <topology evidence="1">Multi-pass membrane protein</topology>
    </subcellularLocation>
</comment>
<dbReference type="Gene3D" id="1.20.1070.10">
    <property type="entry name" value="Rhodopsin 7-helix transmembrane proteins"/>
    <property type="match status" value="1"/>
</dbReference>
<dbReference type="AlphaFoldDB" id="A0A6P8AW36"/>
<feature type="transmembrane region" description="Helical" evidence="6">
    <location>
        <begin position="64"/>
        <end position="85"/>
    </location>
</feature>
<dbReference type="PROSITE" id="PS50261">
    <property type="entry name" value="G_PROTEIN_RECEP_F2_4"/>
    <property type="match status" value="1"/>
</dbReference>
<feature type="region of interest" description="Disordered" evidence="5">
    <location>
        <begin position="410"/>
        <end position="440"/>
    </location>
</feature>
<evidence type="ECO:0000313" key="9">
    <source>
        <dbReference type="Proteomes" id="UP000515153"/>
    </source>
</evidence>